<comment type="caution">
    <text evidence="1">The sequence shown here is derived from an EMBL/GenBank/DDBJ whole genome shotgun (WGS) entry which is preliminary data.</text>
</comment>
<reference evidence="1" key="1">
    <citation type="submission" date="2023-06" db="EMBL/GenBank/DDBJ databases">
        <authorList>
            <consortium name="Lawrence Berkeley National Laboratory"/>
            <person name="Ahrendt S."/>
            <person name="Sahu N."/>
            <person name="Indic B."/>
            <person name="Wong-Bajracharya J."/>
            <person name="Merenyi Z."/>
            <person name="Ke H.-M."/>
            <person name="Monk M."/>
            <person name="Kocsube S."/>
            <person name="Drula E."/>
            <person name="Lipzen A."/>
            <person name="Balint B."/>
            <person name="Henrissat B."/>
            <person name="Andreopoulos B."/>
            <person name="Martin F.M."/>
            <person name="Harder C.B."/>
            <person name="Rigling D."/>
            <person name="Ford K.L."/>
            <person name="Foster G.D."/>
            <person name="Pangilinan J."/>
            <person name="Papanicolaou A."/>
            <person name="Barry K."/>
            <person name="LaButti K."/>
            <person name="Viragh M."/>
            <person name="Koriabine M."/>
            <person name="Yan M."/>
            <person name="Riley R."/>
            <person name="Champramary S."/>
            <person name="Plett K.L."/>
            <person name="Tsai I.J."/>
            <person name="Slot J."/>
            <person name="Sipos G."/>
            <person name="Plett J."/>
            <person name="Nagy L.G."/>
            <person name="Grigoriev I.V."/>
        </authorList>
    </citation>
    <scope>NUCLEOTIDE SEQUENCE</scope>
    <source>
        <strain evidence="1">ICMP 16352</strain>
    </source>
</reference>
<gene>
    <name evidence="1" type="ORF">IW261DRAFT_1152407</name>
</gene>
<keyword evidence="2" id="KW-1185">Reference proteome</keyword>
<proteinExistence type="predicted"/>
<dbReference type="EMBL" id="JAUEPR010000090">
    <property type="protein sequence ID" value="KAK0465744.1"/>
    <property type="molecule type" value="Genomic_DNA"/>
</dbReference>
<organism evidence="1 2">
    <name type="scientific">Armillaria novae-zelandiae</name>
    <dbReference type="NCBI Taxonomy" id="153914"/>
    <lineage>
        <taxon>Eukaryota</taxon>
        <taxon>Fungi</taxon>
        <taxon>Dikarya</taxon>
        <taxon>Basidiomycota</taxon>
        <taxon>Agaricomycotina</taxon>
        <taxon>Agaricomycetes</taxon>
        <taxon>Agaricomycetidae</taxon>
        <taxon>Agaricales</taxon>
        <taxon>Marasmiineae</taxon>
        <taxon>Physalacriaceae</taxon>
        <taxon>Armillaria</taxon>
    </lineage>
</organism>
<accession>A0AA39NHJ4</accession>
<name>A0AA39NHJ4_9AGAR</name>
<dbReference type="Proteomes" id="UP001175227">
    <property type="component" value="Unassembled WGS sequence"/>
</dbReference>
<protein>
    <submittedName>
        <fullName evidence="1">Uncharacterized protein</fullName>
    </submittedName>
</protein>
<evidence type="ECO:0000313" key="2">
    <source>
        <dbReference type="Proteomes" id="UP001175227"/>
    </source>
</evidence>
<sequence>MLAILTPRPHPTPPNNSRLTCSFIMLSWMADIFPTTHSPPPVVAESDYTPLTLECVQIPADGADPHMVRLETTYINDDKLDDCFLFHIPDVRVFWTFHYAADAKSSEGIWRKRTLRRVDVADQHTEALNGSYYFFRCGDGRLGRNVHFGEGAGVRGDVFVAKVRDWDGWSEPAEYVDVPGEFVQTREGRVTMRRMMDAFVSACTS</sequence>
<evidence type="ECO:0000313" key="1">
    <source>
        <dbReference type="EMBL" id="KAK0465744.1"/>
    </source>
</evidence>
<dbReference type="AlphaFoldDB" id="A0AA39NHJ4"/>